<dbReference type="AlphaFoldDB" id="A0A6G1HWS0"/>
<gene>
    <name evidence="1" type="ORF">EJ06DRAFT_427403</name>
</gene>
<proteinExistence type="predicted"/>
<dbReference type="Proteomes" id="UP000799640">
    <property type="component" value="Unassembled WGS sequence"/>
</dbReference>
<dbReference type="EMBL" id="ML996695">
    <property type="protein sequence ID" value="KAF2400361.1"/>
    <property type="molecule type" value="Genomic_DNA"/>
</dbReference>
<sequence length="437" mass="48357">MRLFPPQWADTHPLFPSPPEPLSYRPSYPSAITAGLILGTTLHGLRRFFARTPLPAGHFTRTLALSSTFLLALDVAAESRIDAAALPYVSQILAQDDVPLPPRRWVARSTQWSLDDLNLAGCVAGTALALLAPRFRRPPVLPTSFPRAPVRGLSFARPVTGAALGVLAGHVAGALALGRTAGAAEERHKANIGAAADAWYARTGTEPPEAIYGPEEDVEYQERLEQEMEMLDLAGAPGRGPFSIVPHVVRDFHWHPRSVEQGFEELGETLEWLGQERARLAREAEFCYWLILDTEAGWPVVRPEGMEESAEMRLRRKKLELLSSMQRHLWATISLVDWMIMDARKLALQLPAEAKGESWFPAGRPARDPVYAPRDMLVQAREHAENLRDQLGELEARARVAPGGGEGEWECIACGRRHWMVALFLAAAGRRAMCTTR</sequence>
<protein>
    <submittedName>
        <fullName evidence="1">Uncharacterized protein</fullName>
    </submittedName>
</protein>
<reference evidence="1" key="1">
    <citation type="journal article" date="2020" name="Stud. Mycol.">
        <title>101 Dothideomycetes genomes: a test case for predicting lifestyles and emergence of pathogens.</title>
        <authorList>
            <person name="Haridas S."/>
            <person name="Albert R."/>
            <person name="Binder M."/>
            <person name="Bloem J."/>
            <person name="Labutti K."/>
            <person name="Salamov A."/>
            <person name="Andreopoulos B."/>
            <person name="Baker S."/>
            <person name="Barry K."/>
            <person name="Bills G."/>
            <person name="Bluhm B."/>
            <person name="Cannon C."/>
            <person name="Castanera R."/>
            <person name="Culley D."/>
            <person name="Daum C."/>
            <person name="Ezra D."/>
            <person name="Gonzalez J."/>
            <person name="Henrissat B."/>
            <person name="Kuo A."/>
            <person name="Liang C."/>
            <person name="Lipzen A."/>
            <person name="Lutzoni F."/>
            <person name="Magnuson J."/>
            <person name="Mondo S."/>
            <person name="Nolan M."/>
            <person name="Ohm R."/>
            <person name="Pangilinan J."/>
            <person name="Park H.-J."/>
            <person name="Ramirez L."/>
            <person name="Alfaro M."/>
            <person name="Sun H."/>
            <person name="Tritt A."/>
            <person name="Yoshinaga Y."/>
            <person name="Zwiers L.-H."/>
            <person name="Turgeon B."/>
            <person name="Goodwin S."/>
            <person name="Spatafora J."/>
            <person name="Crous P."/>
            <person name="Grigoriev I."/>
        </authorList>
    </citation>
    <scope>NUCLEOTIDE SEQUENCE</scope>
    <source>
        <strain evidence="1">CBS 262.69</strain>
    </source>
</reference>
<organism evidence="1 2">
    <name type="scientific">Trichodelitschia bisporula</name>
    <dbReference type="NCBI Taxonomy" id="703511"/>
    <lineage>
        <taxon>Eukaryota</taxon>
        <taxon>Fungi</taxon>
        <taxon>Dikarya</taxon>
        <taxon>Ascomycota</taxon>
        <taxon>Pezizomycotina</taxon>
        <taxon>Dothideomycetes</taxon>
        <taxon>Dothideomycetes incertae sedis</taxon>
        <taxon>Phaeotrichales</taxon>
        <taxon>Phaeotrichaceae</taxon>
        <taxon>Trichodelitschia</taxon>
    </lineage>
</organism>
<keyword evidence="2" id="KW-1185">Reference proteome</keyword>
<evidence type="ECO:0000313" key="2">
    <source>
        <dbReference type="Proteomes" id="UP000799640"/>
    </source>
</evidence>
<name>A0A6G1HWS0_9PEZI</name>
<accession>A0A6G1HWS0</accession>
<evidence type="ECO:0000313" key="1">
    <source>
        <dbReference type="EMBL" id="KAF2400361.1"/>
    </source>
</evidence>
<dbReference type="OrthoDB" id="3915128at2759"/>